<proteinExistence type="predicted"/>
<gene>
    <name evidence="2" type="ORF">ETD96_13700</name>
</gene>
<accession>A0A5S4H3N9</accession>
<dbReference type="AlphaFoldDB" id="A0A5S4H3N9"/>
<reference evidence="2 3" key="1">
    <citation type="submission" date="2019-05" db="EMBL/GenBank/DDBJ databases">
        <title>Draft genome sequence of Actinomadura geliboluensis A8036.</title>
        <authorList>
            <person name="Saricaoglu S."/>
            <person name="Isik K."/>
        </authorList>
    </citation>
    <scope>NUCLEOTIDE SEQUENCE [LARGE SCALE GENOMIC DNA]</scope>
    <source>
        <strain evidence="2 3">A8036</strain>
    </source>
</reference>
<evidence type="ECO:0000259" key="1">
    <source>
        <dbReference type="Pfam" id="PF19054"/>
    </source>
</evidence>
<dbReference type="Pfam" id="PF13560">
    <property type="entry name" value="HTH_31"/>
    <property type="match status" value="1"/>
</dbReference>
<dbReference type="OrthoDB" id="5177725at2"/>
<dbReference type="RefSeq" id="WP_138636718.1">
    <property type="nucleotide sequence ID" value="NZ_VCKZ01000081.1"/>
</dbReference>
<feature type="domain" description="DUF5753" evidence="1">
    <location>
        <begin position="105"/>
        <end position="287"/>
    </location>
</feature>
<keyword evidence="3" id="KW-1185">Reference proteome</keyword>
<comment type="caution">
    <text evidence="2">The sequence shown here is derived from an EMBL/GenBank/DDBJ whole genome shotgun (WGS) entry which is preliminary data.</text>
</comment>
<evidence type="ECO:0000313" key="2">
    <source>
        <dbReference type="EMBL" id="TMR39727.1"/>
    </source>
</evidence>
<dbReference type="EMBL" id="VCKZ01000081">
    <property type="protein sequence ID" value="TMR39727.1"/>
    <property type="molecule type" value="Genomic_DNA"/>
</dbReference>
<sequence length="304" mass="34411">MPERRPTIRERKLAAELRRLRERSTMRLDQVVAELQAAGEGRWSTPKLSRIETAAQGIKTSDVNQLCDLYGVTPEKRETLLALTRTARQRGWWDAYADTIHTDYASYIELEFEAKSLRCYDALILNGLLQTTEYAREVIRVGLMQFAPATEVDRRLEVRTTRQNLLHAREPEPLRIWSIIDEAALRRTIGGPEVMARQCLHLIELAEQPNVMLQVLPFAAGAHPAPTGTFAHMAFPERHMPEVIYLDGLTSALYIEDDSQVHTYSLAFNQLAMAALGADESLELISRLASELQVGHIGTNEHKK</sequence>
<organism evidence="2 3">
    <name type="scientific">Actinomadura geliboluensis</name>
    <dbReference type="NCBI Taxonomy" id="882440"/>
    <lineage>
        <taxon>Bacteria</taxon>
        <taxon>Bacillati</taxon>
        <taxon>Actinomycetota</taxon>
        <taxon>Actinomycetes</taxon>
        <taxon>Streptosporangiales</taxon>
        <taxon>Thermomonosporaceae</taxon>
        <taxon>Actinomadura</taxon>
    </lineage>
</organism>
<protein>
    <submittedName>
        <fullName evidence="2">Helix-turn-helix domain-containing protein</fullName>
    </submittedName>
</protein>
<dbReference type="Proteomes" id="UP000305238">
    <property type="component" value="Unassembled WGS sequence"/>
</dbReference>
<dbReference type="Pfam" id="PF19054">
    <property type="entry name" value="DUF5753"/>
    <property type="match status" value="1"/>
</dbReference>
<name>A0A5S4H3N9_9ACTN</name>
<evidence type="ECO:0000313" key="3">
    <source>
        <dbReference type="Proteomes" id="UP000305238"/>
    </source>
</evidence>
<dbReference type="InterPro" id="IPR043917">
    <property type="entry name" value="DUF5753"/>
</dbReference>